<gene>
    <name evidence="2" type="ORF">R5W23_002117</name>
</gene>
<keyword evidence="3" id="KW-1185">Reference proteome</keyword>
<name>A0ABU5F010_9BACT</name>
<dbReference type="Proteomes" id="UP001272242">
    <property type="component" value="Unassembled WGS sequence"/>
</dbReference>
<feature type="chain" id="PRO_5045764966" evidence="1">
    <location>
        <begin position="26"/>
        <end position="218"/>
    </location>
</feature>
<dbReference type="EMBL" id="JAXBLV010000185">
    <property type="protein sequence ID" value="MDY3560868.1"/>
    <property type="molecule type" value="Genomic_DNA"/>
</dbReference>
<evidence type="ECO:0000313" key="3">
    <source>
        <dbReference type="Proteomes" id="UP001272242"/>
    </source>
</evidence>
<keyword evidence="1" id="KW-0732">Signal</keyword>
<feature type="signal peptide" evidence="1">
    <location>
        <begin position="1"/>
        <end position="25"/>
    </location>
</feature>
<evidence type="ECO:0000313" key="2">
    <source>
        <dbReference type="EMBL" id="MDY3560868.1"/>
    </source>
</evidence>
<proteinExistence type="predicted"/>
<evidence type="ECO:0000256" key="1">
    <source>
        <dbReference type="SAM" id="SignalP"/>
    </source>
</evidence>
<protein>
    <submittedName>
        <fullName evidence="2">OmpH family outer membrane protein</fullName>
    </submittedName>
</protein>
<dbReference type="InterPro" id="IPR005632">
    <property type="entry name" value="Chaperone_Skp"/>
</dbReference>
<dbReference type="SUPFAM" id="SSF111384">
    <property type="entry name" value="OmpH-like"/>
    <property type="match status" value="1"/>
</dbReference>
<dbReference type="InterPro" id="IPR024930">
    <property type="entry name" value="Skp_dom_sf"/>
</dbReference>
<comment type="caution">
    <text evidence="2">The sequence shown here is derived from an EMBL/GenBank/DDBJ whole genome shotgun (WGS) entry which is preliminary data.</text>
</comment>
<sequence length="218" mass="23782">MVRWGVLAGCAAVVVGAAFVTGATAPPRPPLPVAARADGGRPPVVLGHKTGYFNMAKVMREYERARTAVVRLETRRGRLAANLVGLRAMHADLKARHAAATNPNTKFDLESDLRSLTRLVEDLDRTIAKMLNERASIIIVELYDEIRAVTAAVAREHNLTALLAYPDAVTPQEAESPLVKELKLKPPALQPFYVDPGAEFSEEIVRRLNEKFATGTAH</sequence>
<organism evidence="2 3">
    <name type="scientific">Gemmata algarum</name>
    <dbReference type="NCBI Taxonomy" id="2975278"/>
    <lineage>
        <taxon>Bacteria</taxon>
        <taxon>Pseudomonadati</taxon>
        <taxon>Planctomycetota</taxon>
        <taxon>Planctomycetia</taxon>
        <taxon>Gemmatales</taxon>
        <taxon>Gemmataceae</taxon>
        <taxon>Gemmata</taxon>
    </lineage>
</organism>
<dbReference type="Gene3D" id="3.30.910.20">
    <property type="entry name" value="Skp domain"/>
    <property type="match status" value="1"/>
</dbReference>
<accession>A0ABU5F010</accession>
<reference evidence="3" key="1">
    <citation type="journal article" date="2023" name="Mar. Drugs">
        <title>Gemmata algarum, a Novel Planctomycete Isolated from an Algal Mat, Displays Antimicrobial Activity.</title>
        <authorList>
            <person name="Kumar G."/>
            <person name="Kallscheuer N."/>
            <person name="Kashif M."/>
            <person name="Ahamad S."/>
            <person name="Jagadeeshwari U."/>
            <person name="Pannikurungottu S."/>
            <person name="Haufschild T."/>
            <person name="Kabuu M."/>
            <person name="Sasikala C."/>
            <person name="Jogler C."/>
            <person name="Ramana C."/>
        </authorList>
    </citation>
    <scope>NUCLEOTIDE SEQUENCE [LARGE SCALE GENOMIC DNA]</scope>
    <source>
        <strain evidence="3">JC673</strain>
    </source>
</reference>
<dbReference type="RefSeq" id="WP_261188534.1">
    <property type="nucleotide sequence ID" value="NZ_JAXBLV010000185.1"/>
</dbReference>
<dbReference type="SMART" id="SM00935">
    <property type="entry name" value="OmpH"/>
    <property type="match status" value="1"/>
</dbReference>